<evidence type="ECO:0000313" key="2">
    <source>
        <dbReference type="Proteomes" id="UP000054477"/>
    </source>
</evidence>
<sequence>MAKFARRRMFMQALTDPAYVATYNWQVPQDKMSINVRFFGDTLETSRSARKPIHLRPASDGHDRDIQRRSILPVEHKGACRPSFPEFRRCEAPRRLNGRVGLGARHLAHWAHTFDRCTFLPPEIRALLFLDI</sequence>
<reference evidence="2" key="2">
    <citation type="submission" date="2015-01" db="EMBL/GenBank/DDBJ databases">
        <title>Evolutionary Origins and Diversification of the Mycorrhizal Mutualists.</title>
        <authorList>
            <consortium name="DOE Joint Genome Institute"/>
            <consortium name="Mycorrhizal Genomics Consortium"/>
            <person name="Kohler A."/>
            <person name="Kuo A."/>
            <person name="Nagy L.G."/>
            <person name="Floudas D."/>
            <person name="Copeland A."/>
            <person name="Barry K.W."/>
            <person name="Cichocki N."/>
            <person name="Veneault-Fourrey C."/>
            <person name="LaButti K."/>
            <person name="Lindquist E.A."/>
            <person name="Lipzen A."/>
            <person name="Lundell T."/>
            <person name="Morin E."/>
            <person name="Murat C."/>
            <person name="Riley R."/>
            <person name="Ohm R."/>
            <person name="Sun H."/>
            <person name="Tunlid A."/>
            <person name="Henrissat B."/>
            <person name="Grigoriev I.V."/>
            <person name="Hibbett D.S."/>
            <person name="Martin F."/>
        </authorList>
    </citation>
    <scope>NUCLEOTIDE SEQUENCE [LARGE SCALE GENOMIC DNA]</scope>
    <source>
        <strain evidence="2">LaAM-08-1</strain>
    </source>
</reference>
<dbReference type="AlphaFoldDB" id="A0A0C9WVF4"/>
<protein>
    <submittedName>
        <fullName evidence="1">Unplaced genomic scaffold K443scaffold_45, whole genome shotgun sequence</fullName>
    </submittedName>
</protein>
<dbReference type="Proteomes" id="UP000054477">
    <property type="component" value="Unassembled WGS sequence"/>
</dbReference>
<dbReference type="HOGENOM" id="CLU_1917387_0_0_1"/>
<dbReference type="EMBL" id="KN838580">
    <property type="protein sequence ID" value="KIK03430.1"/>
    <property type="molecule type" value="Genomic_DNA"/>
</dbReference>
<proteinExistence type="predicted"/>
<organism evidence="1 2">
    <name type="scientific">Laccaria amethystina LaAM-08-1</name>
    <dbReference type="NCBI Taxonomy" id="1095629"/>
    <lineage>
        <taxon>Eukaryota</taxon>
        <taxon>Fungi</taxon>
        <taxon>Dikarya</taxon>
        <taxon>Basidiomycota</taxon>
        <taxon>Agaricomycotina</taxon>
        <taxon>Agaricomycetes</taxon>
        <taxon>Agaricomycetidae</taxon>
        <taxon>Agaricales</taxon>
        <taxon>Agaricineae</taxon>
        <taxon>Hydnangiaceae</taxon>
        <taxon>Laccaria</taxon>
    </lineage>
</organism>
<accession>A0A0C9WVF4</accession>
<name>A0A0C9WVF4_9AGAR</name>
<reference evidence="1 2" key="1">
    <citation type="submission" date="2014-04" db="EMBL/GenBank/DDBJ databases">
        <authorList>
            <consortium name="DOE Joint Genome Institute"/>
            <person name="Kuo A."/>
            <person name="Kohler A."/>
            <person name="Nagy L.G."/>
            <person name="Floudas D."/>
            <person name="Copeland A."/>
            <person name="Barry K.W."/>
            <person name="Cichocki N."/>
            <person name="Veneault-Fourrey C."/>
            <person name="LaButti K."/>
            <person name="Lindquist E.A."/>
            <person name="Lipzen A."/>
            <person name="Lundell T."/>
            <person name="Morin E."/>
            <person name="Murat C."/>
            <person name="Sun H."/>
            <person name="Tunlid A."/>
            <person name="Henrissat B."/>
            <person name="Grigoriev I.V."/>
            <person name="Hibbett D.S."/>
            <person name="Martin F."/>
            <person name="Nordberg H.P."/>
            <person name="Cantor M.N."/>
            <person name="Hua S.X."/>
        </authorList>
    </citation>
    <scope>NUCLEOTIDE SEQUENCE [LARGE SCALE GENOMIC DNA]</scope>
    <source>
        <strain evidence="1 2">LaAM-08-1</strain>
    </source>
</reference>
<gene>
    <name evidence="1" type="ORF">K443DRAFT_476945</name>
</gene>
<evidence type="ECO:0000313" key="1">
    <source>
        <dbReference type="EMBL" id="KIK03430.1"/>
    </source>
</evidence>
<keyword evidence="2" id="KW-1185">Reference proteome</keyword>